<dbReference type="GO" id="GO:0046872">
    <property type="term" value="F:metal ion binding"/>
    <property type="evidence" value="ECO:0007669"/>
    <property type="project" value="UniProtKB-KW"/>
</dbReference>
<dbReference type="GO" id="GO:0004497">
    <property type="term" value="F:monooxygenase activity"/>
    <property type="evidence" value="ECO:0007669"/>
    <property type="project" value="UniProtKB-ARBA"/>
</dbReference>
<name>Q7NH52_GLOVI</name>
<dbReference type="KEGG" id="gvi:glr2685"/>
<dbReference type="EnsemblBacteria" id="BAC90626">
    <property type="protein sequence ID" value="BAC90626"/>
    <property type="gene ID" value="BAC90626"/>
</dbReference>
<dbReference type="InterPro" id="IPR036922">
    <property type="entry name" value="Rieske_2Fe-2S_sf"/>
</dbReference>
<dbReference type="SUPFAM" id="SSF50022">
    <property type="entry name" value="ISP domain"/>
    <property type="match status" value="1"/>
</dbReference>
<evidence type="ECO:0000256" key="2">
    <source>
        <dbReference type="ARBA" id="ARBA00022723"/>
    </source>
</evidence>
<evidence type="ECO:0000313" key="8">
    <source>
        <dbReference type="Proteomes" id="UP000000557"/>
    </source>
</evidence>
<dbReference type="OrthoDB" id="477744at2"/>
<dbReference type="InParanoid" id="Q7NH52"/>
<feature type="compositionally biased region" description="Polar residues" evidence="5">
    <location>
        <begin position="161"/>
        <end position="179"/>
    </location>
</feature>
<accession>Q7NH52</accession>
<keyword evidence="8" id="KW-1185">Reference proteome</keyword>
<dbReference type="Gene3D" id="2.102.10.10">
    <property type="entry name" value="Rieske [2Fe-2S] iron-sulphur domain"/>
    <property type="match status" value="1"/>
</dbReference>
<organism evidence="7 8">
    <name type="scientific">Gloeobacter violaceus (strain ATCC 29082 / PCC 7421)</name>
    <dbReference type="NCBI Taxonomy" id="251221"/>
    <lineage>
        <taxon>Bacteria</taxon>
        <taxon>Bacillati</taxon>
        <taxon>Cyanobacteriota</taxon>
        <taxon>Cyanophyceae</taxon>
        <taxon>Gloeobacterales</taxon>
        <taxon>Gloeobacteraceae</taxon>
        <taxon>Gloeobacter</taxon>
    </lineage>
</organism>
<dbReference type="InterPro" id="IPR017941">
    <property type="entry name" value="Rieske_2Fe-2S"/>
</dbReference>
<proteinExistence type="predicted"/>
<keyword evidence="3" id="KW-0408">Iron</keyword>
<evidence type="ECO:0000259" key="6">
    <source>
        <dbReference type="PROSITE" id="PS51296"/>
    </source>
</evidence>
<keyword evidence="1" id="KW-0001">2Fe-2S</keyword>
<dbReference type="PROSITE" id="PS51296">
    <property type="entry name" value="RIESKE"/>
    <property type="match status" value="1"/>
</dbReference>
<dbReference type="eggNOG" id="COG4638">
    <property type="taxonomic scope" value="Bacteria"/>
</dbReference>
<dbReference type="Proteomes" id="UP000000557">
    <property type="component" value="Chromosome"/>
</dbReference>
<sequence>MLMEPLLPGAPWLVAHRSMLDKERPRRITLNGRDYVLWQDRQGEVFALDNVCPHMQAPLSEGWVCAGRITCPFHTLEFDALERWWRVPWRSSSSMTASGPTAARCHGCPSPNCTVALPGITSFWASRATGACRRTFWRAYLSTTTSTTRTAPTGKCFGSSPARSLNLSRTGTAPGSRCN</sequence>
<evidence type="ECO:0000256" key="5">
    <source>
        <dbReference type="SAM" id="MobiDB-lite"/>
    </source>
</evidence>
<dbReference type="PANTHER" id="PTHR21266">
    <property type="entry name" value="IRON-SULFUR DOMAIN CONTAINING PROTEIN"/>
    <property type="match status" value="1"/>
</dbReference>
<dbReference type="Pfam" id="PF00355">
    <property type="entry name" value="Rieske"/>
    <property type="match status" value="1"/>
</dbReference>
<feature type="region of interest" description="Disordered" evidence="5">
    <location>
        <begin position="160"/>
        <end position="179"/>
    </location>
</feature>
<dbReference type="HOGENOM" id="CLU_1501452_0_0_3"/>
<dbReference type="EMBL" id="BA000045">
    <property type="protein sequence ID" value="BAC90626.1"/>
    <property type="molecule type" value="Genomic_DNA"/>
</dbReference>
<evidence type="ECO:0000256" key="1">
    <source>
        <dbReference type="ARBA" id="ARBA00022714"/>
    </source>
</evidence>
<reference evidence="7 8" key="1">
    <citation type="journal article" date="2003" name="DNA Res.">
        <title>Complete genome structure of Gloeobacter violaceus PCC 7421, a cyanobacterium that lacks thylakoids.</title>
        <authorList>
            <person name="Nakamura Y."/>
            <person name="Kaneko T."/>
            <person name="Sato S."/>
            <person name="Mimuro M."/>
            <person name="Miyashita H."/>
            <person name="Tsuchiya T."/>
            <person name="Sasamoto S."/>
            <person name="Watanabe A."/>
            <person name="Kawashima K."/>
            <person name="Kishida Y."/>
            <person name="Kiyokawa C."/>
            <person name="Kohara M."/>
            <person name="Matsumoto M."/>
            <person name="Matsuno A."/>
            <person name="Nakazaki N."/>
            <person name="Shimpo S."/>
            <person name="Takeuchi C."/>
            <person name="Yamada M."/>
            <person name="Tabata S."/>
        </authorList>
    </citation>
    <scope>NUCLEOTIDE SEQUENCE [LARGE SCALE GENOMIC DNA]</scope>
    <source>
        <strain evidence="8">ATCC 29082 / PCC 7421</strain>
    </source>
</reference>
<dbReference type="PANTHER" id="PTHR21266:SF57">
    <property type="entry name" value="3-CHLOROBENZOATE-3,4-DIOXYGENASE"/>
    <property type="match status" value="1"/>
</dbReference>
<dbReference type="STRING" id="251221.gene:10760187"/>
<reference evidence="7 8" key="2">
    <citation type="journal article" date="2003" name="DNA Res.">
        <title>Complete genome structure of Gloeobacter violaceus PCC 7421, a cyanobacterium that lacks thylakoids (supplement).</title>
        <authorList>
            <person name="Nakamura Y."/>
            <person name="Kaneko T."/>
            <person name="Sato S."/>
            <person name="Mimuro M."/>
            <person name="Miyashita H."/>
            <person name="Tsuchiya T."/>
            <person name="Sasamoto S."/>
            <person name="Watanabe A."/>
            <person name="Kawashima K."/>
            <person name="Kishida Y."/>
            <person name="Kiyokawa C."/>
            <person name="Kohara M."/>
            <person name="Matsumoto M."/>
            <person name="Matsuno A."/>
            <person name="Nakazaki N."/>
            <person name="Shimpo S."/>
            <person name="Takeuchi C."/>
            <person name="Yamada M."/>
            <person name="Tabata S."/>
        </authorList>
    </citation>
    <scope>NUCLEOTIDE SEQUENCE [LARGE SCALE GENOMIC DNA]</scope>
    <source>
        <strain evidence="8">ATCC 29082 / PCC 7421</strain>
    </source>
</reference>
<dbReference type="InterPro" id="IPR050584">
    <property type="entry name" value="Cholesterol_7-desaturase"/>
</dbReference>
<feature type="domain" description="Rieske" evidence="6">
    <location>
        <begin position="12"/>
        <end position="80"/>
    </location>
</feature>
<gene>
    <name evidence="7" type="ordered locus">glr2685</name>
</gene>
<evidence type="ECO:0000313" key="7">
    <source>
        <dbReference type="EMBL" id="BAC90626.1"/>
    </source>
</evidence>
<keyword evidence="2" id="KW-0479">Metal-binding</keyword>
<protein>
    <submittedName>
        <fullName evidence="7">Glr2685 protein</fullName>
    </submittedName>
</protein>
<evidence type="ECO:0000256" key="3">
    <source>
        <dbReference type="ARBA" id="ARBA00023004"/>
    </source>
</evidence>
<dbReference type="GO" id="GO:0016705">
    <property type="term" value="F:oxidoreductase activity, acting on paired donors, with incorporation or reduction of molecular oxygen"/>
    <property type="evidence" value="ECO:0007669"/>
    <property type="project" value="UniProtKB-ARBA"/>
</dbReference>
<dbReference type="AlphaFoldDB" id="Q7NH52"/>
<keyword evidence="4" id="KW-0411">Iron-sulfur</keyword>
<evidence type="ECO:0000256" key="4">
    <source>
        <dbReference type="ARBA" id="ARBA00023014"/>
    </source>
</evidence>
<dbReference type="GO" id="GO:0051537">
    <property type="term" value="F:2 iron, 2 sulfur cluster binding"/>
    <property type="evidence" value="ECO:0007669"/>
    <property type="project" value="UniProtKB-KW"/>
</dbReference>